<feature type="transmembrane region" description="Helical" evidence="1">
    <location>
        <begin position="12"/>
        <end position="36"/>
    </location>
</feature>
<dbReference type="Proteomes" id="UP001229421">
    <property type="component" value="Unassembled WGS sequence"/>
</dbReference>
<organism evidence="2 3">
    <name type="scientific">Tagetes erecta</name>
    <name type="common">African marigold</name>
    <dbReference type="NCBI Taxonomy" id="13708"/>
    <lineage>
        <taxon>Eukaryota</taxon>
        <taxon>Viridiplantae</taxon>
        <taxon>Streptophyta</taxon>
        <taxon>Embryophyta</taxon>
        <taxon>Tracheophyta</taxon>
        <taxon>Spermatophyta</taxon>
        <taxon>Magnoliopsida</taxon>
        <taxon>eudicotyledons</taxon>
        <taxon>Gunneridae</taxon>
        <taxon>Pentapetalae</taxon>
        <taxon>asterids</taxon>
        <taxon>campanulids</taxon>
        <taxon>Asterales</taxon>
        <taxon>Asteraceae</taxon>
        <taxon>Asteroideae</taxon>
        <taxon>Heliantheae alliance</taxon>
        <taxon>Tageteae</taxon>
        <taxon>Tagetes</taxon>
    </lineage>
</organism>
<gene>
    <name evidence="2" type="ORF">QVD17_04966</name>
</gene>
<proteinExistence type="predicted"/>
<keyword evidence="3" id="KW-1185">Reference proteome</keyword>
<evidence type="ECO:0000313" key="3">
    <source>
        <dbReference type="Proteomes" id="UP001229421"/>
    </source>
</evidence>
<dbReference type="EMBL" id="JAUHHV010000001">
    <property type="protein sequence ID" value="KAK1439151.1"/>
    <property type="molecule type" value="Genomic_DNA"/>
</dbReference>
<keyword evidence="1" id="KW-0812">Transmembrane</keyword>
<dbReference type="AlphaFoldDB" id="A0AAD8LHN4"/>
<feature type="transmembrane region" description="Helical" evidence="1">
    <location>
        <begin position="48"/>
        <end position="69"/>
    </location>
</feature>
<sequence>MFSICVKGCLALLYVISLIILAAQLTSLSHLAVLIATNVCYAIIRNSYPVCFLAYNVVVLTPCIITIPLDCY</sequence>
<keyword evidence="1" id="KW-1133">Transmembrane helix</keyword>
<protein>
    <submittedName>
        <fullName evidence="2">Uncharacterized protein</fullName>
    </submittedName>
</protein>
<reference evidence="2" key="1">
    <citation type="journal article" date="2023" name="bioRxiv">
        <title>Improved chromosome-level genome assembly for marigold (Tagetes erecta).</title>
        <authorList>
            <person name="Jiang F."/>
            <person name="Yuan L."/>
            <person name="Wang S."/>
            <person name="Wang H."/>
            <person name="Xu D."/>
            <person name="Wang A."/>
            <person name="Fan W."/>
        </authorList>
    </citation>
    <scope>NUCLEOTIDE SEQUENCE</scope>
    <source>
        <strain evidence="2">WSJ</strain>
        <tissue evidence="2">Leaf</tissue>
    </source>
</reference>
<evidence type="ECO:0000313" key="2">
    <source>
        <dbReference type="EMBL" id="KAK1439151.1"/>
    </source>
</evidence>
<evidence type="ECO:0000256" key="1">
    <source>
        <dbReference type="SAM" id="Phobius"/>
    </source>
</evidence>
<accession>A0AAD8LHN4</accession>
<keyword evidence="1" id="KW-0472">Membrane</keyword>
<comment type="caution">
    <text evidence="2">The sequence shown here is derived from an EMBL/GenBank/DDBJ whole genome shotgun (WGS) entry which is preliminary data.</text>
</comment>
<name>A0AAD8LHN4_TARER</name>